<keyword evidence="1" id="KW-1133">Transmembrane helix</keyword>
<name>A0A3E0VCP6_9MICO</name>
<protein>
    <submittedName>
        <fullName evidence="2">Uncharacterized protein</fullName>
    </submittedName>
</protein>
<evidence type="ECO:0000256" key="1">
    <source>
        <dbReference type="SAM" id="Phobius"/>
    </source>
</evidence>
<keyword evidence="1" id="KW-0472">Membrane</keyword>
<feature type="transmembrane region" description="Helical" evidence="1">
    <location>
        <begin position="74"/>
        <end position="99"/>
    </location>
</feature>
<accession>A0A3E0VCP6</accession>
<feature type="transmembrane region" description="Helical" evidence="1">
    <location>
        <begin position="34"/>
        <end position="54"/>
    </location>
</feature>
<sequence>MYFFVALLVLPLTLLVLWTTSFAWLTNARRLRRLFTAELALCGAGALVAIVLITTTPPDDLGAGAADFTPVWGWVLLFSSVLSCMMVAVLWALTALLALRHQRPRDNTSGESHIVRSTVGRHPVLSAVAGTVALFLLVIAPTSHIFHTNRDDLVPPDSVSAEVDAFRATLKNTPEIISSDVVAKRGGYGGDGSPNNPSIWLITAAVTAAPGTTAAHNAADILRQGLATAGSVVRSFGVLTVTGDGYSDTTVEFDDQQDSRTVGKLVDTGLLLRTVPGVQAVAVSDSALPSITIASPSRWSDTVRDLRAQPGFGSDALPSVTVITPGRAGSDALIGSVVVDRTVPDQVTLTGLATIANQTGVTSLVYDSARPRGSQAGWRPTLTITTTTTATRGDVAQQLTAFDTQPALAVGTPRAIYTVNAETDEIGSGITGYLGLPEGTPEPDDLAPLPEPPPDPEMLAATCAENEKLVRTLLDNGGDLAGIHGTPSIDTTNCATGTGTTVVGRVTIPIFDIADTADPAYNTIVASWNSQGYTSKDRAGPLELRTGGPLKLLAISGGPAGITITATSY</sequence>
<reference evidence="2 3" key="1">
    <citation type="submission" date="2017-04" db="EMBL/GenBank/DDBJ databases">
        <title>Comparative genome analysis of Subtercola boreus.</title>
        <authorList>
            <person name="Cho Y.-J."/>
            <person name="Cho A."/>
            <person name="Kim O.-S."/>
            <person name="Lee J.-I."/>
        </authorList>
    </citation>
    <scope>NUCLEOTIDE SEQUENCE [LARGE SCALE GENOMIC DNA]</scope>
    <source>
        <strain evidence="2 3">P27444</strain>
    </source>
</reference>
<evidence type="ECO:0000313" key="2">
    <source>
        <dbReference type="EMBL" id="RFA07662.1"/>
    </source>
</evidence>
<dbReference type="Proteomes" id="UP000256709">
    <property type="component" value="Unassembled WGS sequence"/>
</dbReference>
<gene>
    <name evidence="2" type="ORF">B7R21_15950</name>
</gene>
<evidence type="ECO:0000313" key="3">
    <source>
        <dbReference type="Proteomes" id="UP000256709"/>
    </source>
</evidence>
<feature type="transmembrane region" description="Helical" evidence="1">
    <location>
        <begin position="119"/>
        <end position="140"/>
    </location>
</feature>
<organism evidence="2 3">
    <name type="scientific">Subtercola boreus</name>
    <dbReference type="NCBI Taxonomy" id="120213"/>
    <lineage>
        <taxon>Bacteria</taxon>
        <taxon>Bacillati</taxon>
        <taxon>Actinomycetota</taxon>
        <taxon>Actinomycetes</taxon>
        <taxon>Micrococcales</taxon>
        <taxon>Microbacteriaceae</taxon>
        <taxon>Subtercola</taxon>
    </lineage>
</organism>
<proteinExistence type="predicted"/>
<feature type="transmembrane region" description="Helical" evidence="1">
    <location>
        <begin position="6"/>
        <end position="25"/>
    </location>
</feature>
<dbReference type="EMBL" id="NBXA01000026">
    <property type="protein sequence ID" value="RFA07662.1"/>
    <property type="molecule type" value="Genomic_DNA"/>
</dbReference>
<keyword evidence="1" id="KW-0812">Transmembrane</keyword>
<dbReference type="AlphaFoldDB" id="A0A3E0VCP6"/>
<comment type="caution">
    <text evidence="2">The sequence shown here is derived from an EMBL/GenBank/DDBJ whole genome shotgun (WGS) entry which is preliminary data.</text>
</comment>